<evidence type="ECO:0000313" key="3">
    <source>
        <dbReference type="Proteomes" id="UP000314294"/>
    </source>
</evidence>
<comment type="caution">
    <text evidence="2">The sequence shown here is derived from an EMBL/GenBank/DDBJ whole genome shotgun (WGS) entry which is preliminary data.</text>
</comment>
<accession>A0A4Z2GCN1</accession>
<feature type="region of interest" description="Disordered" evidence="1">
    <location>
        <begin position="13"/>
        <end position="35"/>
    </location>
</feature>
<name>A0A4Z2GCN1_9TELE</name>
<evidence type="ECO:0000256" key="1">
    <source>
        <dbReference type="SAM" id="MobiDB-lite"/>
    </source>
</evidence>
<evidence type="ECO:0000313" key="2">
    <source>
        <dbReference type="EMBL" id="TNN51317.1"/>
    </source>
</evidence>
<dbReference type="AlphaFoldDB" id="A0A4Z2GCN1"/>
<proteinExistence type="predicted"/>
<dbReference type="EMBL" id="SRLO01000586">
    <property type="protein sequence ID" value="TNN51317.1"/>
    <property type="molecule type" value="Genomic_DNA"/>
</dbReference>
<protein>
    <submittedName>
        <fullName evidence="2">Uncharacterized protein</fullName>
    </submittedName>
</protein>
<sequence length="200" mass="21018">MTVVLLTRPVVDTRPSPHQHKGQTTTLSTLWEGGRPPLWRPPEADGHFGSFLCTATRVKECRDTPRTGSGDGVTICRPKVTRVKSIDSPRGSRHNTSGLETRCSALYALIHSSKAAIVLTGGGADGMRGEGGGGGGGGGAGGVGGEGRRLSWLGRTLQVKVVAGRGLGRPPPSASAPSLRPTRKVRDSAMRFRLWSMCVI</sequence>
<gene>
    <name evidence="2" type="ORF">EYF80_038481</name>
</gene>
<keyword evidence="3" id="KW-1185">Reference proteome</keyword>
<dbReference type="Proteomes" id="UP000314294">
    <property type="component" value="Unassembled WGS sequence"/>
</dbReference>
<reference evidence="2 3" key="1">
    <citation type="submission" date="2019-03" db="EMBL/GenBank/DDBJ databases">
        <title>First draft genome of Liparis tanakae, snailfish: a comprehensive survey of snailfish specific genes.</title>
        <authorList>
            <person name="Kim W."/>
            <person name="Song I."/>
            <person name="Jeong J.-H."/>
            <person name="Kim D."/>
            <person name="Kim S."/>
            <person name="Ryu S."/>
            <person name="Song J.Y."/>
            <person name="Lee S.K."/>
        </authorList>
    </citation>
    <scope>NUCLEOTIDE SEQUENCE [LARGE SCALE GENOMIC DNA]</scope>
    <source>
        <tissue evidence="2">Muscle</tissue>
    </source>
</reference>
<organism evidence="2 3">
    <name type="scientific">Liparis tanakae</name>
    <name type="common">Tanaka's snailfish</name>
    <dbReference type="NCBI Taxonomy" id="230148"/>
    <lineage>
        <taxon>Eukaryota</taxon>
        <taxon>Metazoa</taxon>
        <taxon>Chordata</taxon>
        <taxon>Craniata</taxon>
        <taxon>Vertebrata</taxon>
        <taxon>Euteleostomi</taxon>
        <taxon>Actinopterygii</taxon>
        <taxon>Neopterygii</taxon>
        <taxon>Teleostei</taxon>
        <taxon>Neoteleostei</taxon>
        <taxon>Acanthomorphata</taxon>
        <taxon>Eupercaria</taxon>
        <taxon>Perciformes</taxon>
        <taxon>Cottioidei</taxon>
        <taxon>Cottales</taxon>
        <taxon>Liparidae</taxon>
        <taxon>Liparis</taxon>
    </lineage>
</organism>